<sequence>MAHSLLLRWIMLQLYIAHGVSDTIVRAKVGQSVKLPCTYSVRETHDLNVMCWGRGICPSSKCSSEIVRTDGQKVISKQSGRYQLKGPITKGDVSLTISNVDHKDRGAYCCRIEIPGWFNDIKRNLNLQVYRAPAMKTTTALTTPTTPAMTTTTALPTTFPSLTTIFQTASVWTEDEDFIFFTTERVLPTAESPTTGLISKRTENVDPAFITEDAVLSTVTAVATVQTSTVRTDDGHTSTDNPFATGTVPPVTVQTAPEASEVNAISDATFPLTSVGDSVKEGLGEETSIDSKLQSEESVDNPTQHLQNETPTVIISVVVTVILLFTFLLVVLLTYKRSGKYQLHMIKSSDLSGEQIPNGVEEENTLLTLQQIPDGHSVSQGTCHDPVESSI</sequence>
<dbReference type="Pfam" id="PF07686">
    <property type="entry name" value="V-set"/>
    <property type="match status" value="1"/>
</dbReference>
<evidence type="ECO:0000256" key="2">
    <source>
        <dbReference type="ARBA" id="ARBA00022692"/>
    </source>
</evidence>
<dbReference type="Proteomes" id="UP000297703">
    <property type="component" value="Unassembled WGS sequence"/>
</dbReference>
<evidence type="ECO:0000259" key="13">
    <source>
        <dbReference type="PROSITE" id="PS50835"/>
    </source>
</evidence>
<dbReference type="PANTHER" id="PTHR46608">
    <property type="entry name" value="T-CELL IMMUNOGLOBULIN AND MUCIN DOMAIN-CONTAINING PROTEIN 4"/>
    <property type="match status" value="1"/>
</dbReference>
<dbReference type="SUPFAM" id="SSF48726">
    <property type="entry name" value="Immunoglobulin"/>
    <property type="match status" value="1"/>
</dbReference>
<keyword evidence="3 12" id="KW-0732">Signal</keyword>
<evidence type="ECO:0000256" key="5">
    <source>
        <dbReference type="ARBA" id="ARBA00023136"/>
    </source>
</evidence>
<dbReference type="EMBL" id="QXTE01000051">
    <property type="protein sequence ID" value="TFK09586.1"/>
    <property type="molecule type" value="Genomic_DNA"/>
</dbReference>
<dbReference type="STRING" id="55544.A0A4D9EHK3"/>
<keyword evidence="7" id="KW-0325">Glycoprotein</keyword>
<feature type="region of interest" description="Disordered" evidence="10">
    <location>
        <begin position="277"/>
        <end position="304"/>
    </location>
</feature>
<comment type="caution">
    <text evidence="14">The sequence shown here is derived from an EMBL/GenBank/DDBJ whole genome shotgun (WGS) entry which is preliminary data.</text>
</comment>
<dbReference type="GO" id="GO:0016020">
    <property type="term" value="C:membrane"/>
    <property type="evidence" value="ECO:0007669"/>
    <property type="project" value="UniProtKB-SubCell"/>
</dbReference>
<organism evidence="14 15">
    <name type="scientific">Platysternon megacephalum</name>
    <name type="common">big-headed turtle</name>
    <dbReference type="NCBI Taxonomy" id="55544"/>
    <lineage>
        <taxon>Eukaryota</taxon>
        <taxon>Metazoa</taxon>
        <taxon>Chordata</taxon>
        <taxon>Craniata</taxon>
        <taxon>Vertebrata</taxon>
        <taxon>Euteleostomi</taxon>
        <taxon>Archelosauria</taxon>
        <taxon>Testudinata</taxon>
        <taxon>Testudines</taxon>
        <taxon>Cryptodira</taxon>
        <taxon>Durocryptodira</taxon>
        <taxon>Testudinoidea</taxon>
        <taxon>Platysternidae</taxon>
        <taxon>Platysternon</taxon>
    </lineage>
</organism>
<gene>
    <name evidence="14" type="ORF">DR999_PMT07391</name>
</gene>
<dbReference type="InterPro" id="IPR007110">
    <property type="entry name" value="Ig-like_dom"/>
</dbReference>
<feature type="signal peptide" evidence="12">
    <location>
        <begin position="1"/>
        <end position="21"/>
    </location>
</feature>
<dbReference type="InterPro" id="IPR036179">
    <property type="entry name" value="Ig-like_dom_sf"/>
</dbReference>
<evidence type="ECO:0000256" key="9">
    <source>
        <dbReference type="ARBA" id="ARBA00038203"/>
    </source>
</evidence>
<reference evidence="14 15" key="1">
    <citation type="submission" date="2019-04" db="EMBL/GenBank/DDBJ databases">
        <title>Draft genome of the big-headed turtle Platysternon megacephalum.</title>
        <authorList>
            <person name="Gong S."/>
        </authorList>
    </citation>
    <scope>NUCLEOTIDE SEQUENCE [LARGE SCALE GENOMIC DNA]</scope>
    <source>
        <strain evidence="14">DO16091913</strain>
        <tissue evidence="14">Muscle</tissue>
    </source>
</reference>
<evidence type="ECO:0000256" key="12">
    <source>
        <dbReference type="SAM" id="SignalP"/>
    </source>
</evidence>
<feature type="domain" description="Ig-like" evidence="13">
    <location>
        <begin position="30"/>
        <end position="113"/>
    </location>
</feature>
<keyword evidence="15" id="KW-1185">Reference proteome</keyword>
<dbReference type="SMART" id="SM00409">
    <property type="entry name" value="IG"/>
    <property type="match status" value="1"/>
</dbReference>
<dbReference type="InterPro" id="IPR013106">
    <property type="entry name" value="Ig_V-set"/>
</dbReference>
<comment type="subcellular location">
    <subcellularLocation>
        <location evidence="1">Membrane</location>
        <topology evidence="1">Single-pass type I membrane protein</topology>
    </subcellularLocation>
</comment>
<name>A0A4D9EHK3_9SAUR</name>
<dbReference type="Gene3D" id="2.60.40.10">
    <property type="entry name" value="Immunoglobulins"/>
    <property type="match status" value="1"/>
</dbReference>
<feature type="chain" id="PRO_5020026300" evidence="12">
    <location>
        <begin position="22"/>
        <end position="391"/>
    </location>
</feature>
<keyword evidence="4 11" id="KW-1133">Transmembrane helix</keyword>
<dbReference type="PANTHER" id="PTHR46608:SF3">
    <property type="entry name" value="T-CELL IMMUNOGLOBULIN AND MUCIN DOMAIN-CONTAINING PROTEIN 4"/>
    <property type="match status" value="1"/>
</dbReference>
<protein>
    <submittedName>
        <fullName evidence="14">SH3 domain-binding glutamic acid-rich-like protein</fullName>
    </submittedName>
</protein>
<accession>A0A4D9EHK3</accession>
<reference evidence="14 15" key="2">
    <citation type="submission" date="2019-04" db="EMBL/GenBank/DDBJ databases">
        <title>The genome sequence of big-headed turtle.</title>
        <authorList>
            <person name="Gong S."/>
        </authorList>
    </citation>
    <scope>NUCLEOTIDE SEQUENCE [LARGE SCALE GENOMIC DNA]</scope>
    <source>
        <strain evidence="14">DO16091913</strain>
        <tissue evidence="14">Muscle</tissue>
    </source>
</reference>
<evidence type="ECO:0000256" key="7">
    <source>
        <dbReference type="ARBA" id="ARBA00023180"/>
    </source>
</evidence>
<dbReference type="GO" id="GO:0001786">
    <property type="term" value="F:phosphatidylserine binding"/>
    <property type="evidence" value="ECO:0007669"/>
    <property type="project" value="TreeGrafter"/>
</dbReference>
<evidence type="ECO:0000256" key="1">
    <source>
        <dbReference type="ARBA" id="ARBA00004479"/>
    </source>
</evidence>
<evidence type="ECO:0000256" key="3">
    <source>
        <dbReference type="ARBA" id="ARBA00022729"/>
    </source>
</evidence>
<dbReference type="InterPro" id="IPR003599">
    <property type="entry name" value="Ig_sub"/>
</dbReference>
<evidence type="ECO:0000256" key="11">
    <source>
        <dbReference type="SAM" id="Phobius"/>
    </source>
</evidence>
<evidence type="ECO:0000256" key="10">
    <source>
        <dbReference type="SAM" id="MobiDB-lite"/>
    </source>
</evidence>
<keyword evidence="8" id="KW-0393">Immunoglobulin domain</keyword>
<dbReference type="GO" id="GO:0060097">
    <property type="term" value="P:cytoskeletal rearrangement involved in phagocytosis, engulfment"/>
    <property type="evidence" value="ECO:0007669"/>
    <property type="project" value="TreeGrafter"/>
</dbReference>
<dbReference type="GO" id="GO:0043277">
    <property type="term" value="P:apoptotic cell clearance"/>
    <property type="evidence" value="ECO:0007669"/>
    <property type="project" value="TreeGrafter"/>
</dbReference>
<keyword evidence="6" id="KW-1015">Disulfide bond</keyword>
<feature type="region of interest" description="Disordered" evidence="10">
    <location>
        <begin position="230"/>
        <end position="249"/>
    </location>
</feature>
<dbReference type="AlphaFoldDB" id="A0A4D9EHK3"/>
<dbReference type="OrthoDB" id="8447307at2759"/>
<keyword evidence="2 11" id="KW-0812">Transmembrane</keyword>
<evidence type="ECO:0000256" key="8">
    <source>
        <dbReference type="ARBA" id="ARBA00023319"/>
    </source>
</evidence>
<evidence type="ECO:0000256" key="6">
    <source>
        <dbReference type="ARBA" id="ARBA00023157"/>
    </source>
</evidence>
<evidence type="ECO:0000313" key="15">
    <source>
        <dbReference type="Proteomes" id="UP000297703"/>
    </source>
</evidence>
<dbReference type="InterPro" id="IPR013783">
    <property type="entry name" value="Ig-like_fold"/>
</dbReference>
<evidence type="ECO:0000313" key="14">
    <source>
        <dbReference type="EMBL" id="TFK09586.1"/>
    </source>
</evidence>
<dbReference type="FunFam" id="2.60.40.10:FF:000774">
    <property type="entry name" value="Hepatitis A virus cellular receptor 1"/>
    <property type="match status" value="1"/>
</dbReference>
<comment type="similarity">
    <text evidence="9">Belongs to the immunoglobulin superfamily. TIM family.</text>
</comment>
<feature type="transmembrane region" description="Helical" evidence="11">
    <location>
        <begin position="313"/>
        <end position="335"/>
    </location>
</feature>
<dbReference type="PROSITE" id="PS50835">
    <property type="entry name" value="IG_LIKE"/>
    <property type="match status" value="1"/>
</dbReference>
<evidence type="ECO:0000256" key="4">
    <source>
        <dbReference type="ARBA" id="ARBA00022989"/>
    </source>
</evidence>
<proteinExistence type="inferred from homology"/>
<keyword evidence="5 11" id="KW-0472">Membrane</keyword>